<feature type="region of interest" description="Disordered" evidence="1">
    <location>
        <begin position="31"/>
        <end position="67"/>
    </location>
</feature>
<dbReference type="EMBL" id="BLLN01000006">
    <property type="protein sequence ID" value="GFH75191.1"/>
    <property type="molecule type" value="Genomic_DNA"/>
</dbReference>
<evidence type="ECO:0000313" key="2">
    <source>
        <dbReference type="EMBL" id="GFH75191.1"/>
    </source>
</evidence>
<keyword evidence="3" id="KW-1185">Reference proteome</keyword>
<sequence length="67" mass="7009">MTHPAPDPAVVVEELKATVVALTAQLGALAGAPPALAPSPRPARARQGKQVRYRQPTSEELAKLTTL</sequence>
<accession>A0ABQ1CYK1</accession>
<name>A0ABQ1CYK1_STRDI</name>
<gene>
    <name evidence="2" type="ORF">Sdia_59590</name>
</gene>
<proteinExistence type="predicted"/>
<dbReference type="GeneID" id="95073446"/>
<dbReference type="RefSeq" id="WP_189500735.1">
    <property type="nucleotide sequence ID" value="NZ_BLLN01000006.1"/>
</dbReference>
<evidence type="ECO:0000256" key="1">
    <source>
        <dbReference type="SAM" id="MobiDB-lite"/>
    </source>
</evidence>
<reference evidence="2 3" key="1">
    <citation type="submission" date="2020-02" db="EMBL/GenBank/DDBJ databases">
        <title>Whole genome shotgun sequence of Streptomyces diastaticus subsp. diastaticus NBRC 13412.</title>
        <authorList>
            <person name="Ichikawa N."/>
            <person name="Komaki H."/>
            <person name="Tamura T."/>
        </authorList>
    </citation>
    <scope>NUCLEOTIDE SEQUENCE [LARGE SCALE GENOMIC DNA]</scope>
    <source>
        <strain evidence="2 3">NBRC 13412</strain>
    </source>
</reference>
<protein>
    <submittedName>
        <fullName evidence="2">Uncharacterized protein</fullName>
    </submittedName>
</protein>
<organism evidence="2 3">
    <name type="scientific">Streptomyces diastaticus subsp. diastaticus</name>
    <dbReference type="NCBI Taxonomy" id="68040"/>
    <lineage>
        <taxon>Bacteria</taxon>
        <taxon>Bacillati</taxon>
        <taxon>Actinomycetota</taxon>
        <taxon>Actinomycetes</taxon>
        <taxon>Kitasatosporales</taxon>
        <taxon>Streptomycetaceae</taxon>
        <taxon>Streptomyces</taxon>
        <taxon>Streptomyces diastaticus group</taxon>
    </lineage>
</organism>
<comment type="caution">
    <text evidence="2">The sequence shown here is derived from an EMBL/GenBank/DDBJ whole genome shotgun (WGS) entry which is preliminary data.</text>
</comment>
<feature type="compositionally biased region" description="Basic residues" evidence="1">
    <location>
        <begin position="43"/>
        <end position="52"/>
    </location>
</feature>
<dbReference type="Proteomes" id="UP000472710">
    <property type="component" value="Unassembled WGS sequence"/>
</dbReference>
<evidence type="ECO:0000313" key="3">
    <source>
        <dbReference type="Proteomes" id="UP000472710"/>
    </source>
</evidence>